<feature type="region of interest" description="Disordered" evidence="2">
    <location>
        <begin position="350"/>
        <end position="411"/>
    </location>
</feature>
<dbReference type="Pfam" id="PF18821">
    <property type="entry name" value="LPD7"/>
    <property type="match status" value="1"/>
</dbReference>
<reference evidence="4" key="1">
    <citation type="submission" date="2020-10" db="EMBL/GenBank/DDBJ databases">
        <title>Detection of Enterobacter roggenkampii producing GES-5 beta-lactamase from hospital sewage.</title>
        <authorList>
            <person name="Hayashi W."/>
            <person name="Soga E."/>
            <person name="Iimura M."/>
            <person name="Yoshida S."/>
            <person name="Izumi K."/>
            <person name="Nagano Y."/>
            <person name="Nagano N."/>
        </authorList>
    </citation>
    <scope>NUCLEOTIDE SEQUENCE</scope>
    <source>
        <strain evidence="4">IPM1H6</strain>
        <plasmid evidence="4">pIPM1H6-GES5</plasmid>
    </source>
</reference>
<sequence length="796" mass="91364">MLIRVRGGDAGIKEYLENGQKDGRDYSRDELDERVILSGDLELTDAVINNMDKTGERYLHITLAFKEDEISREKLQEITDEFKQFAMTAYEGNEYNFYAEAHLPKLKTYTNQKSGELVERKPHIHIVIPEYNLLSQRNLNPFGKVDQQTKFLEAFQEHINAKYGLASPKDNRRIEFTDESAIISRYKGDYFKGANHDLKERILSDVLDKGVTDFDQFRAIVAEHGDTKTRNAGKAGEYLNVKPEGAAKGVNLKEYVFSREFIEMPAAEKRQKLAGEIRAGYEDTKAPRPTPADIADRLQEWREVRAAELKYMNSGNRKAYAAYREADPEQRRAILTERAAAFYGRHRPAVEIPHDPEQERPAPARAPEQARASEPTPAPSRERDGRKTDSVVGQYEAERRERAARGTDSSRAEFNTIKRELDAARLLASVSRTHGVMPDKYEVTKGKDGGDRIRCGRRNLNVSDFLTQELHLPWRDAAPILQQTYADQIGHAAPQQARPALRRDLWAEYRREWQPQQRERREQDWQEQKKREQERRAELRREYLAERRAVQNDRTLKPAERKAALSVSSMGKVVKDIELRKAIAGERDALKARYRMKPADQYRAYLAERAGNGDADALAELRRQRSPQRAPTGERIEHQTGQQPEAAPIMKPAAYKVDQQGNVTYYDQQKRAMFTDRGEAVEFGQQERDTIEQGLRLALAKFGPHIRLRGGSEDYNNMMADVAADAGLYVEFSDRALQDRYSQRREATQAGRDYFTKSKGAQGGGQQPERDQPEQATQREREREQQAQKPDHGRGR</sequence>
<dbReference type="EMBL" id="LC589063">
    <property type="protein sequence ID" value="BCM64620.1"/>
    <property type="molecule type" value="Genomic_DNA"/>
</dbReference>
<evidence type="ECO:0000259" key="3">
    <source>
        <dbReference type="Pfam" id="PF18821"/>
    </source>
</evidence>
<feature type="compositionally biased region" description="Low complexity" evidence="2">
    <location>
        <begin position="363"/>
        <end position="375"/>
    </location>
</feature>
<evidence type="ECO:0000256" key="2">
    <source>
        <dbReference type="SAM" id="MobiDB-lite"/>
    </source>
</evidence>
<feature type="region of interest" description="Disordered" evidence="2">
    <location>
        <begin position="741"/>
        <end position="796"/>
    </location>
</feature>
<evidence type="ECO:0000313" key="4">
    <source>
        <dbReference type="EMBL" id="BCM64620.1"/>
    </source>
</evidence>
<keyword evidence="1" id="KW-0175">Coiled coil</keyword>
<feature type="compositionally biased region" description="Basic and acidic residues" evidence="2">
    <location>
        <begin position="396"/>
        <end position="411"/>
    </location>
</feature>
<gene>
    <name evidence="4" type="primary">nikB</name>
</gene>
<organism evidence="4">
    <name type="scientific">Enterobacter roggenkampii</name>
    <dbReference type="NCBI Taxonomy" id="1812935"/>
    <lineage>
        <taxon>Bacteria</taxon>
        <taxon>Pseudomonadati</taxon>
        <taxon>Pseudomonadota</taxon>
        <taxon>Gammaproteobacteria</taxon>
        <taxon>Enterobacterales</taxon>
        <taxon>Enterobacteriaceae</taxon>
        <taxon>Enterobacter</taxon>
        <taxon>Enterobacter cloacae complex</taxon>
    </lineage>
</organism>
<feature type="compositionally biased region" description="Basic and acidic residues" evidence="2">
    <location>
        <begin position="350"/>
        <end position="362"/>
    </location>
</feature>
<dbReference type="RefSeq" id="WP_195157007.1">
    <property type="nucleotide sequence ID" value="NZ_JADEVG010000006.1"/>
</dbReference>
<feature type="region of interest" description="Disordered" evidence="2">
    <location>
        <begin position="623"/>
        <end position="648"/>
    </location>
</feature>
<feature type="compositionally biased region" description="Basic and acidic residues" evidence="2">
    <location>
        <begin position="380"/>
        <end position="389"/>
    </location>
</feature>
<dbReference type="InterPro" id="IPR040677">
    <property type="entry name" value="LPD7"/>
</dbReference>
<keyword evidence="4" id="KW-0614">Plasmid</keyword>
<feature type="compositionally biased region" description="Basic and acidic residues" evidence="2">
    <location>
        <begin position="768"/>
        <end position="796"/>
    </location>
</feature>
<dbReference type="AlphaFoldDB" id="A0A7I8HQZ3"/>
<feature type="coiled-coil region" evidence="1">
    <location>
        <begin position="522"/>
        <end position="549"/>
    </location>
</feature>
<name>A0A7I8HQZ3_9ENTR</name>
<feature type="domain" description="Large polyvalent protein-associated" evidence="3">
    <location>
        <begin position="654"/>
        <end position="744"/>
    </location>
</feature>
<evidence type="ECO:0000256" key="1">
    <source>
        <dbReference type="SAM" id="Coils"/>
    </source>
</evidence>
<geneLocation type="plasmid" evidence="4">
    <name>pIPM1H6-GES5</name>
</geneLocation>
<accession>A0A7I8HQZ3</accession>
<protein>
    <submittedName>
        <fullName evidence="4">Relaxase</fullName>
    </submittedName>
</protein>
<proteinExistence type="predicted"/>